<accession>A0ACD3AIE3</accession>
<proteinExistence type="predicted"/>
<organism evidence="1 2">
    <name type="scientific">Pluteus cervinus</name>
    <dbReference type="NCBI Taxonomy" id="181527"/>
    <lineage>
        <taxon>Eukaryota</taxon>
        <taxon>Fungi</taxon>
        <taxon>Dikarya</taxon>
        <taxon>Basidiomycota</taxon>
        <taxon>Agaricomycotina</taxon>
        <taxon>Agaricomycetes</taxon>
        <taxon>Agaricomycetidae</taxon>
        <taxon>Agaricales</taxon>
        <taxon>Pluteineae</taxon>
        <taxon>Pluteaceae</taxon>
        <taxon>Pluteus</taxon>
    </lineage>
</organism>
<evidence type="ECO:0000313" key="2">
    <source>
        <dbReference type="Proteomes" id="UP000308600"/>
    </source>
</evidence>
<evidence type="ECO:0000313" key="1">
    <source>
        <dbReference type="EMBL" id="TFK65648.1"/>
    </source>
</evidence>
<keyword evidence="2" id="KW-1185">Reference proteome</keyword>
<sequence length="293" mass="33522">MDFPLTTENHLAPSLVYYLQKSGCHALANAKLNVDFFEKSVAGGFRYLDTRNRDKSFVIFGELASVEHGTRINAHGDFYLDHPNGGWITDNSTIRDRFALRIPPDGPPLLTHLGRMQIAALNEVRLAALEQEEYDTRDIEISEWLSSESKPFLRDSEEDSIIQVYSKIKFRKPRDVSYGSNPGRTTRDKLRSDQKTSSVNDNTWVGKAFEAKVLPDYDAKIFALDDSRVIQQDIRDTNDCLIPPWETQYSLQPGNLLILQVRLSCQEIDTGYKIKKDQFIAYEGHCTMENDYD</sequence>
<dbReference type="Proteomes" id="UP000308600">
    <property type="component" value="Unassembled WGS sequence"/>
</dbReference>
<name>A0ACD3AIE3_9AGAR</name>
<gene>
    <name evidence="1" type="ORF">BDN72DRAFT_860493</name>
</gene>
<protein>
    <submittedName>
        <fullName evidence="1">Uncharacterized protein</fullName>
    </submittedName>
</protein>
<reference evidence="1 2" key="1">
    <citation type="journal article" date="2019" name="Nat. Ecol. Evol.">
        <title>Megaphylogeny resolves global patterns of mushroom evolution.</title>
        <authorList>
            <person name="Varga T."/>
            <person name="Krizsan K."/>
            <person name="Foldi C."/>
            <person name="Dima B."/>
            <person name="Sanchez-Garcia M."/>
            <person name="Sanchez-Ramirez S."/>
            <person name="Szollosi G.J."/>
            <person name="Szarkandi J.G."/>
            <person name="Papp V."/>
            <person name="Albert L."/>
            <person name="Andreopoulos W."/>
            <person name="Angelini C."/>
            <person name="Antonin V."/>
            <person name="Barry K.W."/>
            <person name="Bougher N.L."/>
            <person name="Buchanan P."/>
            <person name="Buyck B."/>
            <person name="Bense V."/>
            <person name="Catcheside P."/>
            <person name="Chovatia M."/>
            <person name="Cooper J."/>
            <person name="Damon W."/>
            <person name="Desjardin D."/>
            <person name="Finy P."/>
            <person name="Geml J."/>
            <person name="Haridas S."/>
            <person name="Hughes K."/>
            <person name="Justo A."/>
            <person name="Karasinski D."/>
            <person name="Kautmanova I."/>
            <person name="Kiss B."/>
            <person name="Kocsube S."/>
            <person name="Kotiranta H."/>
            <person name="LaButti K.M."/>
            <person name="Lechner B.E."/>
            <person name="Liimatainen K."/>
            <person name="Lipzen A."/>
            <person name="Lukacs Z."/>
            <person name="Mihaltcheva S."/>
            <person name="Morgado L.N."/>
            <person name="Niskanen T."/>
            <person name="Noordeloos M.E."/>
            <person name="Ohm R.A."/>
            <person name="Ortiz-Santana B."/>
            <person name="Ovrebo C."/>
            <person name="Racz N."/>
            <person name="Riley R."/>
            <person name="Savchenko A."/>
            <person name="Shiryaev A."/>
            <person name="Soop K."/>
            <person name="Spirin V."/>
            <person name="Szebenyi C."/>
            <person name="Tomsovsky M."/>
            <person name="Tulloss R.E."/>
            <person name="Uehling J."/>
            <person name="Grigoriev I.V."/>
            <person name="Vagvolgyi C."/>
            <person name="Papp T."/>
            <person name="Martin F.M."/>
            <person name="Miettinen O."/>
            <person name="Hibbett D.S."/>
            <person name="Nagy L.G."/>
        </authorList>
    </citation>
    <scope>NUCLEOTIDE SEQUENCE [LARGE SCALE GENOMIC DNA]</scope>
    <source>
        <strain evidence="1 2">NL-1719</strain>
    </source>
</reference>
<dbReference type="EMBL" id="ML208430">
    <property type="protein sequence ID" value="TFK65648.1"/>
    <property type="molecule type" value="Genomic_DNA"/>
</dbReference>